<dbReference type="InterPro" id="IPR004843">
    <property type="entry name" value="Calcineurin-like_PHP"/>
</dbReference>
<sequence length="453" mass="50330">MLPLPSPHSSILDKKTKRTRFICISDTHNLSPYQPGGFTVPKGDVLIHAGDMTVQGSFEELERTVKWMKRLLDEGVVERVIVVAGNHDITLDPPFLTSHGHNFPSTSTSHFSLSLFTHHPGITLLTHSATHIYLSSPSGPHTHFTIFGSPYTPLHKRPVDKLCAESRWAFQYTPYPSSQAESIWEGIPDKTDILITHGPPWGHLDYSRVELSTAINLPSSFTRNINADINDNHTMNSRHNTHTKLNMNNNDMKSITKDVDASGRGIYDDVDYATGMSISLNGLTQRHSGCESLRRQCWRVRPKLHVFGHIHDGRGVERVMWRDGRYVKGMEEGSACCYLDLENPPSSTIPHNNNNGNDKDGKRGGRGGDNVDIGIRIVGRICGDKHDHGQMEWIDVIGDGVVDVTRGTGMFGGVGLREGETLMVNASIATRGGLGRRVNRPVIVDLDLEVWEE</sequence>
<dbReference type="InterPro" id="IPR051693">
    <property type="entry name" value="UPF0046_metallophosphoest"/>
</dbReference>
<dbReference type="GO" id="GO:0016787">
    <property type="term" value="F:hydrolase activity"/>
    <property type="evidence" value="ECO:0007669"/>
    <property type="project" value="InterPro"/>
</dbReference>
<gene>
    <name evidence="3" type="ORF">TWF694_005511</name>
</gene>
<dbReference type="PANTHER" id="PTHR12905:SF0">
    <property type="entry name" value="CALCINEURIN-LIKE PHOSPHOESTERASE DOMAIN-CONTAINING PROTEIN"/>
    <property type="match status" value="1"/>
</dbReference>
<evidence type="ECO:0000313" key="3">
    <source>
        <dbReference type="EMBL" id="KAK6525372.1"/>
    </source>
</evidence>
<dbReference type="SUPFAM" id="SSF56300">
    <property type="entry name" value="Metallo-dependent phosphatases"/>
    <property type="match status" value="1"/>
</dbReference>
<keyword evidence="4" id="KW-1185">Reference proteome</keyword>
<evidence type="ECO:0000256" key="1">
    <source>
        <dbReference type="SAM" id="MobiDB-lite"/>
    </source>
</evidence>
<dbReference type="EMBL" id="JAVHJO010000017">
    <property type="protein sequence ID" value="KAK6525372.1"/>
    <property type="molecule type" value="Genomic_DNA"/>
</dbReference>
<organism evidence="3 4">
    <name type="scientific">Orbilia ellipsospora</name>
    <dbReference type="NCBI Taxonomy" id="2528407"/>
    <lineage>
        <taxon>Eukaryota</taxon>
        <taxon>Fungi</taxon>
        <taxon>Dikarya</taxon>
        <taxon>Ascomycota</taxon>
        <taxon>Pezizomycotina</taxon>
        <taxon>Orbiliomycetes</taxon>
        <taxon>Orbiliales</taxon>
        <taxon>Orbiliaceae</taxon>
        <taxon>Orbilia</taxon>
    </lineage>
</organism>
<name>A0AAV9WVS3_9PEZI</name>
<dbReference type="Gene3D" id="3.60.21.10">
    <property type="match status" value="2"/>
</dbReference>
<comment type="caution">
    <text evidence="3">The sequence shown here is derived from an EMBL/GenBank/DDBJ whole genome shotgun (WGS) entry which is preliminary data.</text>
</comment>
<protein>
    <recommendedName>
        <fullName evidence="2">Calcineurin-like phosphoesterase domain-containing protein</fullName>
    </recommendedName>
</protein>
<reference evidence="3 4" key="1">
    <citation type="submission" date="2019-10" db="EMBL/GenBank/DDBJ databases">
        <authorList>
            <person name="Palmer J.M."/>
        </authorList>
    </citation>
    <scope>NUCLEOTIDE SEQUENCE [LARGE SCALE GENOMIC DNA]</scope>
    <source>
        <strain evidence="3 4">TWF694</strain>
    </source>
</reference>
<evidence type="ECO:0000313" key="4">
    <source>
        <dbReference type="Proteomes" id="UP001365542"/>
    </source>
</evidence>
<proteinExistence type="predicted"/>
<dbReference type="InterPro" id="IPR029052">
    <property type="entry name" value="Metallo-depent_PP-like"/>
</dbReference>
<dbReference type="PANTHER" id="PTHR12905">
    <property type="entry name" value="METALLOPHOSPHOESTERASE"/>
    <property type="match status" value="1"/>
</dbReference>
<dbReference type="AlphaFoldDB" id="A0AAV9WVS3"/>
<dbReference type="Proteomes" id="UP001365542">
    <property type="component" value="Unassembled WGS sequence"/>
</dbReference>
<dbReference type="Pfam" id="PF00149">
    <property type="entry name" value="Metallophos"/>
    <property type="match status" value="1"/>
</dbReference>
<accession>A0AAV9WVS3</accession>
<feature type="region of interest" description="Disordered" evidence="1">
    <location>
        <begin position="346"/>
        <end position="368"/>
    </location>
</feature>
<evidence type="ECO:0000259" key="2">
    <source>
        <dbReference type="Pfam" id="PF00149"/>
    </source>
</evidence>
<feature type="domain" description="Calcineurin-like phosphoesterase" evidence="2">
    <location>
        <begin position="20"/>
        <end position="205"/>
    </location>
</feature>